<feature type="compositionally biased region" description="Polar residues" evidence="1">
    <location>
        <begin position="353"/>
        <end position="380"/>
    </location>
</feature>
<feature type="region of interest" description="Disordered" evidence="1">
    <location>
        <begin position="703"/>
        <end position="830"/>
    </location>
</feature>
<reference evidence="3" key="1">
    <citation type="submission" date="2025-08" db="UniProtKB">
        <authorList>
            <consortium name="RefSeq"/>
        </authorList>
    </citation>
    <scope>IDENTIFICATION</scope>
</reference>
<evidence type="ECO:0000313" key="2">
    <source>
        <dbReference type="Proteomes" id="UP000694888"/>
    </source>
</evidence>
<feature type="compositionally biased region" description="Low complexity" evidence="1">
    <location>
        <begin position="900"/>
        <end position="909"/>
    </location>
</feature>
<feature type="region of interest" description="Disordered" evidence="1">
    <location>
        <begin position="1240"/>
        <end position="1336"/>
    </location>
</feature>
<feature type="compositionally biased region" description="Basic and acidic residues" evidence="1">
    <location>
        <begin position="739"/>
        <end position="751"/>
    </location>
</feature>
<evidence type="ECO:0000313" key="3">
    <source>
        <dbReference type="RefSeq" id="XP_005108585.1"/>
    </source>
</evidence>
<feature type="compositionally biased region" description="Polar residues" evidence="1">
    <location>
        <begin position="1269"/>
        <end position="1288"/>
    </location>
</feature>
<sequence>MERQKLVYFAHSRTSRVLTPTVVRRRGWVSSTSLGDALGDAPGHAPLASIEPDIIGGAKRGSLVPAHRSRKVGDSSWNKIRKPASEGNVCDVDDECPDSDIMPVDISYGSRHRGSSSSRVNHRVVQRGQKSSDDLSSSFPDDCDFIEDFEPGLSRNRTMRHNSVSGFSDFHKQRLSNSSKWGNSSQRLARGPSLTMPADFLSTGQFREGNSVSSSTLVLPRRTITHSPKTAKSVQNVDELNQPPQTNEKWKPGRRYARSKEFELNKRLNKSADDCLDMIPTVKSKSGGYIKQVVISDSEPSPSVSSLDRRSRPLKIPAVGDTHGTVAPADTIGNDTRLSDTRPCPPRKEHCSGGTSSQNSDSCSLNQRSSVRQPDNSTVVEKQHRTLPEMQTPLLNSSDDVLQTLHTPRSRRPLVNKLDIDILGSMESLPISGGNSCPSPSIDAYSNKKSSLSDVSLLPSQQHKSSPGSLLEHSTSAVKESTQHLRVPLSNGEQMSDFGKGKEDGSEEFRTPFRNIVYDRSDPGCGQSDVSDPRCVGDTVEDEETVSGKENVCEGEESSNFKPRWKRNSMRLATQGYTSMSDLTNSVELLNLVSENDRPQHGSVEDSCFEESTGDNRKYDFEQRNISSSEECVTPVAPSVTFTSPVEERRDGASVRNSLVEVAEKLSVPRRDKSNLNGNPVKRQSLKLATSSLSDLTCEVVEEHEEEENEEEEERGDLSRDSGNDAMTVISSRISGEYSCEKENGTTRAESDSVSSDSGVLVHNLSHRKGNTEESSIESPSVLRTRLTPGPSPGRRSDASSSLAYSSDNSPASLRSGQSVNTKDEEERTNKIKRNSLRLATSSISDLTCSFDEVDFTDFSPIFHQVLSGDIDKTSRWSENHREPVQVYNSPEPQRRDSRGSSFSSGKNSSFGSFYSCQSLESSRSPLSSPTNATGRHSNPPLSASPPRKFGSPKKERGKSGVCEWSRSVDALSLISDTDESFITARDTESVASRFGSDVHRDFSPRCQPLPISRQSPYTRPAPTLPKTGSKMSVSDKQFDKSRTIFGKPSSPKHSKKTSPPMQHYGSKFEGGYSLGGQRRDSPGKVVNSKRAWNDVPLHSKTPLISKQQSPDKNSVRTKHDLLTSYRERDRQQPVAGREATPPTLDTRRLNYGRQSPEKRYPRNTFDYAREPSEFSADEDSLSMQSSIYSLTDSENQWPEMPRSPPSLGKPKRKQYAGFDSQPLPIDSFFSDSSSVYTGASCSSRAPSRSADLENSYRGSDWSIDVTGNMRSATSMVSPSCHGTLSQQQHHDTDSIASSRHRGNGNRSDVASIDSRQGSKAYQDTMSSTETVADDEEVKTPVEFGQDMPRFDAFINSNRSSLLDENNGKNNDLPQLAESTPKSTRSRSQYVCEEKVFDNSEAEKLFSLSGVSNSVDSKSYSEDGQFLFPHGSKCSTLTASSSVTVPRTQLLPKHKYFSSKDIIDLLLTPDRTGSGTTASLTSLEKQAHKVCRAILCCNDMEQVLPGKAYHL</sequence>
<dbReference type="GeneID" id="101859439"/>
<gene>
    <name evidence="3" type="primary">LOC101859439</name>
</gene>
<feature type="region of interest" description="Disordered" evidence="1">
    <location>
        <begin position="107"/>
        <end position="138"/>
    </location>
</feature>
<feature type="region of interest" description="Disordered" evidence="1">
    <location>
        <begin position="922"/>
        <end position="963"/>
    </location>
</feature>
<feature type="compositionally biased region" description="Polar residues" evidence="1">
    <location>
        <begin position="1305"/>
        <end position="1331"/>
    </location>
</feature>
<feature type="compositionally biased region" description="Basic and acidic residues" evidence="1">
    <location>
        <begin position="875"/>
        <end position="884"/>
    </location>
</feature>
<evidence type="ECO:0000256" key="1">
    <source>
        <dbReference type="SAM" id="MobiDB-lite"/>
    </source>
</evidence>
<accession>A0ABM0K4J1</accession>
<feature type="region of interest" description="Disordered" evidence="1">
    <location>
        <begin position="1192"/>
        <end position="1220"/>
    </location>
</feature>
<feature type="compositionally biased region" description="Low complexity" evidence="1">
    <location>
        <begin position="799"/>
        <end position="813"/>
    </location>
</feature>
<feature type="region of interest" description="Disordered" evidence="1">
    <location>
        <begin position="875"/>
        <end position="909"/>
    </location>
</feature>
<proteinExistence type="predicted"/>
<feature type="region of interest" description="Disordered" evidence="1">
    <location>
        <begin position="596"/>
        <end position="615"/>
    </location>
</feature>
<feature type="region of interest" description="Disordered" evidence="1">
    <location>
        <begin position="222"/>
        <end position="254"/>
    </location>
</feature>
<feature type="compositionally biased region" description="Low complexity" evidence="1">
    <location>
        <begin position="297"/>
        <end position="306"/>
    </location>
</feature>
<feature type="region of interest" description="Disordered" evidence="1">
    <location>
        <begin position="67"/>
        <end position="94"/>
    </location>
</feature>
<feature type="region of interest" description="Disordered" evidence="1">
    <location>
        <begin position="297"/>
        <end position="385"/>
    </location>
</feature>
<name>A0ABM0K4J1_APLCA</name>
<dbReference type="Proteomes" id="UP000694888">
    <property type="component" value="Unplaced"/>
</dbReference>
<keyword evidence="2" id="KW-1185">Reference proteome</keyword>
<feature type="compositionally biased region" description="Acidic residues" evidence="1">
    <location>
        <begin position="703"/>
        <end position="715"/>
    </location>
</feature>
<feature type="compositionally biased region" description="Polar residues" evidence="1">
    <location>
        <begin position="931"/>
        <end position="942"/>
    </location>
</feature>
<feature type="compositionally biased region" description="Polar residues" evidence="1">
    <location>
        <begin position="1103"/>
        <end position="1113"/>
    </location>
</feature>
<feature type="compositionally biased region" description="Basic residues" evidence="1">
    <location>
        <begin position="110"/>
        <end position="125"/>
    </location>
</feature>
<feature type="region of interest" description="Disordered" evidence="1">
    <location>
        <begin position="428"/>
        <end position="556"/>
    </location>
</feature>
<feature type="compositionally biased region" description="Polar residues" evidence="1">
    <location>
        <begin position="447"/>
        <end position="480"/>
    </location>
</feature>
<protein>
    <submittedName>
        <fullName evidence="3">Uncharacterized protein LOC101859439</fullName>
    </submittedName>
</protein>
<feature type="region of interest" description="Disordered" evidence="1">
    <location>
        <begin position="1005"/>
        <end position="1167"/>
    </location>
</feature>
<feature type="compositionally biased region" description="Polar residues" evidence="1">
    <location>
        <begin position="225"/>
        <end position="247"/>
    </location>
</feature>
<feature type="compositionally biased region" description="Basic and acidic residues" evidence="1">
    <location>
        <begin position="499"/>
        <end position="522"/>
    </location>
</feature>
<feature type="compositionally biased region" description="Basic and acidic residues" evidence="1">
    <location>
        <begin position="1114"/>
        <end position="1132"/>
    </location>
</feature>
<organism evidence="2 3">
    <name type="scientific">Aplysia californica</name>
    <name type="common">California sea hare</name>
    <dbReference type="NCBI Taxonomy" id="6500"/>
    <lineage>
        <taxon>Eukaryota</taxon>
        <taxon>Metazoa</taxon>
        <taxon>Spiralia</taxon>
        <taxon>Lophotrochozoa</taxon>
        <taxon>Mollusca</taxon>
        <taxon>Gastropoda</taxon>
        <taxon>Heterobranchia</taxon>
        <taxon>Euthyneura</taxon>
        <taxon>Tectipleura</taxon>
        <taxon>Aplysiida</taxon>
        <taxon>Aplysioidea</taxon>
        <taxon>Aplysiidae</taxon>
        <taxon>Aplysia</taxon>
    </lineage>
</organism>
<feature type="compositionally biased region" description="Low complexity" evidence="1">
    <location>
        <begin position="1240"/>
        <end position="1250"/>
    </location>
</feature>
<feature type="region of interest" description="Disordered" evidence="1">
    <location>
        <begin position="1362"/>
        <end position="1387"/>
    </location>
</feature>
<dbReference type="RefSeq" id="XP_005108585.1">
    <property type="nucleotide sequence ID" value="XM_005108528.3"/>
</dbReference>